<feature type="non-terminal residue" evidence="1">
    <location>
        <position position="1"/>
    </location>
</feature>
<sequence length="75" mass="8049">CRAGTSGATARSAWAWTAGTTCSPWRRSVSADGGRSGSTRPRRRWRWAEVLVTARRSRSRTCSSCGCSGRQATAA</sequence>
<accession>A0A6J4JZQ1</accession>
<dbReference type="EMBL" id="CADCTT010000031">
    <property type="protein sequence ID" value="CAA9291519.1"/>
    <property type="molecule type" value="Genomic_DNA"/>
</dbReference>
<dbReference type="AlphaFoldDB" id="A0A6J4JZQ1"/>
<protein>
    <submittedName>
        <fullName evidence="1">Uncharacterized protein</fullName>
    </submittedName>
</protein>
<feature type="non-terminal residue" evidence="1">
    <location>
        <position position="75"/>
    </location>
</feature>
<gene>
    <name evidence="1" type="ORF">AVDCRST_MAG61-210</name>
</gene>
<evidence type="ECO:0000313" key="1">
    <source>
        <dbReference type="EMBL" id="CAA9291519.1"/>
    </source>
</evidence>
<name>A0A6J4JZQ1_9ACTN</name>
<organism evidence="1">
    <name type="scientific">uncultured Friedmanniella sp</name>
    <dbReference type="NCBI Taxonomy" id="335381"/>
    <lineage>
        <taxon>Bacteria</taxon>
        <taxon>Bacillati</taxon>
        <taxon>Actinomycetota</taxon>
        <taxon>Actinomycetes</taxon>
        <taxon>Propionibacteriales</taxon>
        <taxon>Nocardioidaceae</taxon>
        <taxon>Friedmanniella</taxon>
        <taxon>environmental samples</taxon>
    </lineage>
</organism>
<reference evidence="1" key="1">
    <citation type="submission" date="2020-02" db="EMBL/GenBank/DDBJ databases">
        <authorList>
            <person name="Meier V. D."/>
        </authorList>
    </citation>
    <scope>NUCLEOTIDE SEQUENCE</scope>
    <source>
        <strain evidence="1">AVDCRST_MAG61</strain>
    </source>
</reference>
<proteinExistence type="predicted"/>